<proteinExistence type="predicted"/>
<protein>
    <submittedName>
        <fullName evidence="1">Uncharacterized protein</fullName>
    </submittedName>
</protein>
<evidence type="ECO:0000313" key="1">
    <source>
        <dbReference type="EMBL" id="GAI28657.1"/>
    </source>
</evidence>
<dbReference type="EMBL" id="BARV01016580">
    <property type="protein sequence ID" value="GAI28657.1"/>
    <property type="molecule type" value="Genomic_DNA"/>
</dbReference>
<gene>
    <name evidence="1" type="ORF">S06H3_28416</name>
</gene>
<dbReference type="AlphaFoldDB" id="X1MAK0"/>
<dbReference type="InterPro" id="IPR037010">
    <property type="entry name" value="VitB12-dep_Met_synth_activ_sf"/>
</dbReference>
<reference evidence="1" key="1">
    <citation type="journal article" date="2014" name="Front. Microbiol.">
        <title>High frequency of phylogenetically diverse reductive dehalogenase-homologous genes in deep subseafloor sedimentary metagenomes.</title>
        <authorList>
            <person name="Kawai M."/>
            <person name="Futagami T."/>
            <person name="Toyoda A."/>
            <person name="Takaki Y."/>
            <person name="Nishi S."/>
            <person name="Hori S."/>
            <person name="Arai W."/>
            <person name="Tsubouchi T."/>
            <person name="Morono Y."/>
            <person name="Uchiyama I."/>
            <person name="Ito T."/>
            <person name="Fujiyama A."/>
            <person name="Inagaki F."/>
            <person name="Takami H."/>
        </authorList>
    </citation>
    <scope>NUCLEOTIDE SEQUENCE</scope>
    <source>
        <strain evidence="1">Expedition CK06-06</strain>
    </source>
</reference>
<comment type="caution">
    <text evidence="1">The sequence shown here is derived from an EMBL/GenBank/DDBJ whole genome shotgun (WGS) entry which is preliminary data.</text>
</comment>
<name>X1MAK0_9ZZZZ</name>
<dbReference type="Gene3D" id="3.40.109.40">
    <property type="match status" value="1"/>
</dbReference>
<feature type="non-terminal residue" evidence="1">
    <location>
        <position position="1"/>
    </location>
</feature>
<accession>X1MAK0</accession>
<organism evidence="1">
    <name type="scientific">marine sediment metagenome</name>
    <dbReference type="NCBI Taxonomy" id="412755"/>
    <lineage>
        <taxon>unclassified sequences</taxon>
        <taxon>metagenomes</taxon>
        <taxon>ecological metagenomes</taxon>
    </lineage>
</organism>
<sequence>HIYHIHHCLSLEANQVLRREGIKKYSGLRPEIKTLIRELLASMENDHILEPAVAYETYSITAVKRSELWLGVKAALHGQLLPSVLAEAKELAAMVCTIGPKLEERVADCFGKNEPLRGLLLDGIGSAAVDTLSQEVCKFMAGEASSRGYQVSSPINPGMPGFPITEQRQMLKLVPAEEIGVSLTSSGVMVPRKSTSMVIGLGPQMTTWTQAEVCARCNLEKTCPYRIHA</sequence>
<dbReference type="SUPFAM" id="SSF56507">
    <property type="entry name" value="Methionine synthase activation domain-like"/>
    <property type="match status" value="1"/>
</dbReference>
<dbReference type="GO" id="GO:0008705">
    <property type="term" value="F:methionine synthase activity"/>
    <property type="evidence" value="ECO:0007669"/>
    <property type="project" value="InterPro"/>
</dbReference>